<dbReference type="GO" id="GO:0006281">
    <property type="term" value="P:DNA repair"/>
    <property type="evidence" value="ECO:0007669"/>
    <property type="project" value="UniProtKB-ARBA"/>
</dbReference>
<dbReference type="InParanoid" id="A0A409YWA3"/>
<sequence length="459" mass="50392">MSLIEIAVREGFEIRRHGTGQIVIGVDVSPLFYASQAVFNNRSHANAGQNPELRALFFRLTWLSRSGAIVVLVFDGPGRPGEKRNRHVRTIPHWLTRLFKELALAFGFYCHTAPGEAEAELAYLNSVQAVDIVYTADSDIFVFGATQIMRSVPDSQNHDNVEIYTADMLSRQSDGALYSPAGFLLYAILNGGDYDPAGFPGCGSVLASALASGPLAAPLFSAVLSRTRDDLLVFLKEWRADLQDELANNRSGKLGRKYPALAARLPENFPDPDVLRLYCFPVTSRSNGGVPASASTWLLPRVPDTARLASLCERHFGWRQNLVPRFISNVWDGHLIRHLMKLAILNSADPNAPVIRSISRASKKITSPSAFPSYRVNISMPSLVSDAVSAISDPDDNSNQIRGVSTLTTMAVWVPEPIMRAVANAVVAKYESSHPNVTFPVPSNYFPVLEEDFEVMASF</sequence>
<organism evidence="2 3">
    <name type="scientific">Gymnopilus dilepis</name>
    <dbReference type="NCBI Taxonomy" id="231916"/>
    <lineage>
        <taxon>Eukaryota</taxon>
        <taxon>Fungi</taxon>
        <taxon>Dikarya</taxon>
        <taxon>Basidiomycota</taxon>
        <taxon>Agaricomycotina</taxon>
        <taxon>Agaricomycetes</taxon>
        <taxon>Agaricomycetidae</taxon>
        <taxon>Agaricales</taxon>
        <taxon>Agaricineae</taxon>
        <taxon>Hymenogastraceae</taxon>
        <taxon>Gymnopilus</taxon>
    </lineage>
</organism>
<evidence type="ECO:0000313" key="2">
    <source>
        <dbReference type="EMBL" id="PPR07281.1"/>
    </source>
</evidence>
<dbReference type="SMART" id="SM00484">
    <property type="entry name" value="XPGI"/>
    <property type="match status" value="1"/>
</dbReference>
<protein>
    <recommendedName>
        <fullName evidence="1">XPG-I domain-containing protein</fullName>
    </recommendedName>
</protein>
<dbReference type="OrthoDB" id="2959108at2759"/>
<dbReference type="Proteomes" id="UP000284706">
    <property type="component" value="Unassembled WGS sequence"/>
</dbReference>
<dbReference type="SUPFAM" id="SSF47807">
    <property type="entry name" value="5' to 3' exonuclease, C-terminal subdomain"/>
    <property type="match status" value="1"/>
</dbReference>
<dbReference type="InterPro" id="IPR006086">
    <property type="entry name" value="XPG-I_dom"/>
</dbReference>
<dbReference type="GO" id="GO:0008821">
    <property type="term" value="F:crossover junction DNA endonuclease activity"/>
    <property type="evidence" value="ECO:0007669"/>
    <property type="project" value="InterPro"/>
</dbReference>
<feature type="domain" description="XPG-I" evidence="1">
    <location>
        <begin position="104"/>
        <end position="175"/>
    </location>
</feature>
<dbReference type="PANTHER" id="PTHR11081:SF75">
    <property type="entry name" value="ENDONUCLEASE, PUTATIVE (AFU_ORTHOLOGUE AFUA_3G13260)-RELATED"/>
    <property type="match status" value="1"/>
</dbReference>
<proteinExistence type="predicted"/>
<dbReference type="CDD" id="cd09906">
    <property type="entry name" value="H3TH_YEN1"/>
    <property type="match status" value="1"/>
</dbReference>
<dbReference type="InterPro" id="IPR036279">
    <property type="entry name" value="5-3_exonuclease_C_sf"/>
</dbReference>
<dbReference type="InterPro" id="IPR029060">
    <property type="entry name" value="PIN-like_dom_sf"/>
</dbReference>
<comment type="caution">
    <text evidence="2">The sequence shown here is derived from an EMBL/GenBank/DDBJ whole genome shotgun (WGS) entry which is preliminary data.</text>
</comment>
<dbReference type="InterPro" id="IPR006084">
    <property type="entry name" value="XPG/Rad2"/>
</dbReference>
<dbReference type="PRINTS" id="PR00853">
    <property type="entry name" value="XPGRADSUPER"/>
</dbReference>
<evidence type="ECO:0000313" key="3">
    <source>
        <dbReference type="Proteomes" id="UP000284706"/>
    </source>
</evidence>
<dbReference type="SUPFAM" id="SSF88723">
    <property type="entry name" value="PIN domain-like"/>
    <property type="match status" value="1"/>
</dbReference>
<dbReference type="CDD" id="cd09870">
    <property type="entry name" value="PIN_YEN1"/>
    <property type="match status" value="1"/>
</dbReference>
<dbReference type="AlphaFoldDB" id="A0A409YWA3"/>
<name>A0A409YWA3_9AGAR</name>
<dbReference type="STRING" id="231916.A0A409YWA3"/>
<gene>
    <name evidence="2" type="ORF">CVT26_012441</name>
</gene>
<dbReference type="PANTHER" id="PTHR11081">
    <property type="entry name" value="FLAP ENDONUCLEASE FAMILY MEMBER"/>
    <property type="match status" value="1"/>
</dbReference>
<dbReference type="GO" id="GO:0017108">
    <property type="term" value="F:5'-flap endonuclease activity"/>
    <property type="evidence" value="ECO:0007669"/>
    <property type="project" value="TreeGrafter"/>
</dbReference>
<dbReference type="Gene3D" id="3.40.50.1010">
    <property type="entry name" value="5'-nuclease"/>
    <property type="match status" value="2"/>
</dbReference>
<dbReference type="InterPro" id="IPR037316">
    <property type="entry name" value="Yen1_H3TH"/>
</dbReference>
<accession>A0A409YWA3</accession>
<reference evidence="2 3" key="1">
    <citation type="journal article" date="2018" name="Evol. Lett.">
        <title>Horizontal gene cluster transfer increased hallucinogenic mushroom diversity.</title>
        <authorList>
            <person name="Reynolds H.T."/>
            <person name="Vijayakumar V."/>
            <person name="Gluck-Thaler E."/>
            <person name="Korotkin H.B."/>
            <person name="Matheny P.B."/>
            <person name="Slot J.C."/>
        </authorList>
    </citation>
    <scope>NUCLEOTIDE SEQUENCE [LARGE SCALE GENOMIC DNA]</scope>
    <source>
        <strain evidence="2 3">SRW20</strain>
    </source>
</reference>
<evidence type="ECO:0000259" key="1">
    <source>
        <dbReference type="SMART" id="SM00484"/>
    </source>
</evidence>
<keyword evidence="3" id="KW-1185">Reference proteome</keyword>
<dbReference type="Pfam" id="PF00867">
    <property type="entry name" value="XPG_I"/>
    <property type="match status" value="1"/>
</dbReference>
<dbReference type="EMBL" id="NHYE01000147">
    <property type="protein sequence ID" value="PPR07281.1"/>
    <property type="molecule type" value="Genomic_DNA"/>
</dbReference>